<feature type="compositionally biased region" description="Polar residues" evidence="3">
    <location>
        <begin position="135"/>
        <end position="149"/>
    </location>
</feature>
<dbReference type="Gene3D" id="1.10.840.10">
    <property type="entry name" value="Ras guanine-nucleotide exchange factors catalytic domain"/>
    <property type="match status" value="1"/>
</dbReference>
<dbReference type="PANTHER" id="PTHR23113:SF363">
    <property type="entry name" value="PROTEIN SON OF SEVENLESS"/>
    <property type="match status" value="1"/>
</dbReference>
<dbReference type="InterPro" id="IPR023578">
    <property type="entry name" value="Ras_GEF_dom_sf"/>
</dbReference>
<feature type="region of interest" description="Disordered" evidence="3">
    <location>
        <begin position="374"/>
        <end position="407"/>
    </location>
</feature>
<dbReference type="GO" id="GO:0005085">
    <property type="term" value="F:guanyl-nucleotide exchange factor activity"/>
    <property type="evidence" value="ECO:0007669"/>
    <property type="project" value="UniProtKB-KW"/>
</dbReference>
<evidence type="ECO:0000259" key="5">
    <source>
        <dbReference type="PROSITE" id="PS50212"/>
    </source>
</evidence>
<dbReference type="SMART" id="SM00147">
    <property type="entry name" value="RasGEF"/>
    <property type="match status" value="1"/>
</dbReference>
<evidence type="ECO:0000256" key="3">
    <source>
        <dbReference type="SAM" id="MobiDB-lite"/>
    </source>
</evidence>
<dbReference type="InterPro" id="IPR036964">
    <property type="entry name" value="RASGEF_cat_dom_sf"/>
</dbReference>
<comment type="caution">
    <text evidence="6">The sequence shown here is derived from an EMBL/GenBank/DDBJ whole genome shotgun (WGS) entry which is preliminary data.</text>
</comment>
<dbReference type="InterPro" id="IPR008937">
    <property type="entry name" value="Ras-like_GEF"/>
</dbReference>
<feature type="region of interest" description="Disordered" evidence="3">
    <location>
        <begin position="135"/>
        <end position="155"/>
    </location>
</feature>
<feature type="compositionally biased region" description="Basic and acidic residues" evidence="3">
    <location>
        <begin position="222"/>
        <end position="250"/>
    </location>
</feature>
<evidence type="ECO:0000259" key="4">
    <source>
        <dbReference type="PROSITE" id="PS50009"/>
    </source>
</evidence>
<dbReference type="Pfam" id="PF00618">
    <property type="entry name" value="RasGEF_N"/>
    <property type="match status" value="1"/>
</dbReference>
<dbReference type="EMBL" id="CAFZ01000002">
    <property type="protein sequence ID" value="CCA66488.1"/>
    <property type="molecule type" value="Genomic_DNA"/>
</dbReference>
<accession>G4T5B3</accession>
<dbReference type="SUPFAM" id="SSF48366">
    <property type="entry name" value="Ras GEF"/>
    <property type="match status" value="1"/>
</dbReference>
<dbReference type="eggNOG" id="KOG3417">
    <property type="taxonomic scope" value="Eukaryota"/>
</dbReference>
<reference evidence="6 7" key="1">
    <citation type="journal article" date="2011" name="PLoS Pathog.">
        <title>Endophytic Life Strategies Decoded by Genome and Transcriptome Analyses of the Mutualistic Root Symbiont Piriformospora indica.</title>
        <authorList>
            <person name="Zuccaro A."/>
            <person name="Lahrmann U."/>
            <person name="Guldener U."/>
            <person name="Langen G."/>
            <person name="Pfiffi S."/>
            <person name="Biedenkopf D."/>
            <person name="Wong P."/>
            <person name="Samans B."/>
            <person name="Grimm C."/>
            <person name="Basiewicz M."/>
            <person name="Murat C."/>
            <person name="Martin F."/>
            <person name="Kogel K.H."/>
        </authorList>
    </citation>
    <scope>NUCLEOTIDE SEQUENCE [LARGE SCALE GENOMIC DNA]</scope>
    <source>
        <strain evidence="6 7">DSM 11827</strain>
    </source>
</reference>
<feature type="region of interest" description="Disordered" evidence="3">
    <location>
        <begin position="281"/>
        <end position="300"/>
    </location>
</feature>
<dbReference type="InParanoid" id="G4T5B3"/>
<protein>
    <recommendedName>
        <fullName evidence="8">Ras GEF</fullName>
    </recommendedName>
</protein>
<dbReference type="PROSITE" id="PS50009">
    <property type="entry name" value="RASGEF_CAT"/>
    <property type="match status" value="1"/>
</dbReference>
<dbReference type="GO" id="GO:0007265">
    <property type="term" value="P:Ras protein signal transduction"/>
    <property type="evidence" value="ECO:0007669"/>
    <property type="project" value="TreeGrafter"/>
</dbReference>
<dbReference type="Gene3D" id="1.20.870.10">
    <property type="entry name" value="Son of sevenless (SoS) protein Chain: S domain 1"/>
    <property type="match status" value="1"/>
</dbReference>
<proteinExistence type="predicted"/>
<dbReference type="InterPro" id="IPR000651">
    <property type="entry name" value="Ras-like_Gua-exchang_fac_N"/>
</dbReference>
<feature type="domain" description="N-terminal Ras-GEF" evidence="5">
    <location>
        <begin position="416"/>
        <end position="543"/>
    </location>
</feature>
<dbReference type="Proteomes" id="UP000007148">
    <property type="component" value="Unassembled WGS sequence"/>
</dbReference>
<feature type="domain" description="Ras-GEF" evidence="4">
    <location>
        <begin position="1142"/>
        <end position="1436"/>
    </location>
</feature>
<dbReference type="OrthoDB" id="10254377at2759"/>
<evidence type="ECO:0000256" key="1">
    <source>
        <dbReference type="ARBA" id="ARBA00022658"/>
    </source>
</evidence>
<feature type="compositionally biased region" description="Polar residues" evidence="3">
    <location>
        <begin position="737"/>
        <end position="770"/>
    </location>
</feature>
<dbReference type="GO" id="GO:0005886">
    <property type="term" value="C:plasma membrane"/>
    <property type="evidence" value="ECO:0007669"/>
    <property type="project" value="TreeGrafter"/>
</dbReference>
<organism evidence="6 7">
    <name type="scientific">Serendipita indica (strain DSM 11827)</name>
    <name type="common">Root endophyte fungus</name>
    <name type="synonym">Piriformospora indica</name>
    <dbReference type="NCBI Taxonomy" id="1109443"/>
    <lineage>
        <taxon>Eukaryota</taxon>
        <taxon>Fungi</taxon>
        <taxon>Dikarya</taxon>
        <taxon>Basidiomycota</taxon>
        <taxon>Agaricomycotina</taxon>
        <taxon>Agaricomycetes</taxon>
        <taxon>Sebacinales</taxon>
        <taxon>Serendipitaceae</taxon>
        <taxon>Serendipita</taxon>
    </lineage>
</organism>
<feature type="compositionally biased region" description="Polar residues" evidence="3">
    <location>
        <begin position="818"/>
        <end position="866"/>
    </location>
</feature>
<feature type="region of interest" description="Disordered" evidence="3">
    <location>
        <begin position="1017"/>
        <end position="1056"/>
    </location>
</feature>
<dbReference type="PANTHER" id="PTHR23113">
    <property type="entry name" value="GUANINE NUCLEOTIDE EXCHANGE FACTOR"/>
    <property type="match status" value="1"/>
</dbReference>
<dbReference type="PROSITE" id="PS50212">
    <property type="entry name" value="RASGEF_NTER"/>
    <property type="match status" value="1"/>
</dbReference>
<feature type="region of interest" description="Disordered" evidence="3">
    <location>
        <begin position="334"/>
        <end position="358"/>
    </location>
</feature>
<keyword evidence="1 2" id="KW-0344">Guanine-nucleotide releasing factor</keyword>
<feature type="region of interest" description="Disordered" evidence="3">
    <location>
        <begin position="170"/>
        <end position="276"/>
    </location>
</feature>
<feature type="region of interest" description="Disordered" evidence="3">
    <location>
        <begin position="1"/>
        <end position="31"/>
    </location>
</feature>
<evidence type="ECO:0000313" key="7">
    <source>
        <dbReference type="Proteomes" id="UP000007148"/>
    </source>
</evidence>
<dbReference type="HOGENOM" id="CLU_000992_0_0_1"/>
<name>G4T5B3_SERID</name>
<evidence type="ECO:0000313" key="6">
    <source>
        <dbReference type="EMBL" id="CCA66488.1"/>
    </source>
</evidence>
<dbReference type="CDD" id="cd06224">
    <property type="entry name" value="REM"/>
    <property type="match status" value="1"/>
</dbReference>
<dbReference type="Pfam" id="PF00617">
    <property type="entry name" value="RasGEF"/>
    <property type="match status" value="1"/>
</dbReference>
<dbReference type="OMA" id="IRIAWKC"/>
<feature type="compositionally biased region" description="Basic and acidic residues" evidence="3">
    <location>
        <begin position="1017"/>
        <end position="1034"/>
    </location>
</feature>
<sequence>MSSPTAPAVTPRTYHLPILRPGSSVTNPNTETHTLSADQLLGRSSEITSDRKGSTPDAIANASFAIAADRSFIETSSGLAAKLLKTYYERMGVEGGRTRVSYEITALPVHGEQKYRIRYELSLKQSRCIPQAFPSQRQANHPSQGATNGSHRSSSILPSISDIISTVIASGARNSHPSGGPRQVLRRPRSISEPRDSSSYEQAMSTALGGSFINPFTSGSRRSLDHQKRESFEDSHEISPHPSESRHDEFPFGPNVVFAEPAPTSPELTARPTPELKEVQSYESGLTARAEPGQKHAAPEPHKLQVLNDASVATTPYSTLVFDVLQTYRGIPLPHRLSESSNEPTVKLRSGDTAQPSDDPRFVIWGDIYPQRNEESAPSLSSHTDLSSTSHGIPVSRRKSSQVRSVDIPGQLRKQPERLIVAATIERWIAQLTSEGESPELVYFFLTYRVYISGEDLCHLLICRFHWALETPTSEQDGIARKTIRVRTFKMIRSWLVMWFKVDFATNPTLCQVLVNWTNTLRKDPLLRQKSYSDALDIVRRIKKTIWQCKQANDRRKLLEKQEILPGENRKHLTPGSDNVISNDIIFDDMTRIQPAKLLAEPSTSPALNPALEAALIGSGSLEFSSAATLALSSIPSAGSTLPVSGVLQQPLHMAILANSKGPRAYQSLSPHSALSSQNSTFSRALVNTMGKLGRWKRVLNARSAPVPSQFDCSGVSSFDIERFEDESHRIDRFSRSTRPSSIATQHHEPGQTSKSSLGANENSGETQMNGDEKTPQPSLILHDPVRPVENAKNQPMDDPSPTGVDETPIIRPDVTNLEPTSVSSPDLTQSLGPASDQMTRDTFVSRNEARSSVASSEGSHNSFFGSSEEDYGQPIAGDLGWFQTRSSFVEIDEYQSSDEGLSNANNHLRKPMKRLPHQRDLASVYTVESLAPTVQSHNMYTDGGSDHTDDDTELHGPEKQPIQAWQLDYIDSEEDEPRDAEAALRRLEGHIDCDRQRKKENKVDGWLRQVEARRALARRGQRDVGDHEDHLDIQGEEESEGLTGRDPGSVSDEVSHLDTIDPHEVIEEHLQPLSPLSEQPTPKMQFDNTMTRAIPRPEQTRQQHAAGVSHQPSFVKISGSRGGPFSLSSAYNHQSFILTARSLKIAQQLTRIESDLWRSVQIEDLIMSSPAVDYESIESMPLILDWAEFMQNRDKYSSKFGRPSSDLLAIQARFKLTAMFTASEILMTAPPLRPMLVEKFIKIAMKCYRLNNFSSMIAIIFGLNLPSVRRVLDKMPRAIRKQEARMFDGLQSFSSSEGNYRSVRKAIANLVTSSNGGETTAPGPLNPTTTMADASCACIPFIGIYLSQLVSYDRLPDYVDPTAPTESVGVEDAPLPFSMTLEPLINVHKQRMISKVVIDFMNSRQLTSKYDFEPERKLYQQCLRLQALDMVHLSP</sequence>
<gene>
    <name evidence="6" type="ORF">PIIN_00172</name>
</gene>
<feature type="compositionally biased region" description="Low complexity" evidence="3">
    <location>
        <begin position="379"/>
        <end position="391"/>
    </location>
</feature>
<dbReference type="STRING" id="1109443.G4T5B3"/>
<evidence type="ECO:0000256" key="2">
    <source>
        <dbReference type="PROSITE-ProRule" id="PRU00168"/>
    </source>
</evidence>
<evidence type="ECO:0008006" key="8">
    <source>
        <dbReference type="Google" id="ProtNLM"/>
    </source>
</evidence>
<dbReference type="SMART" id="SM00229">
    <property type="entry name" value="RasGEFN"/>
    <property type="match status" value="1"/>
</dbReference>
<keyword evidence="7" id="KW-1185">Reference proteome</keyword>
<dbReference type="InterPro" id="IPR001895">
    <property type="entry name" value="RASGEF_cat_dom"/>
</dbReference>
<feature type="region of interest" description="Disordered" evidence="3">
    <location>
        <begin position="730"/>
        <end position="868"/>
    </location>
</feature>